<accession>A0ABQ6HH72</accession>
<keyword evidence="2" id="KW-1185">Reference proteome</keyword>
<evidence type="ECO:0008006" key="3">
    <source>
        <dbReference type="Google" id="ProtNLM"/>
    </source>
</evidence>
<sequence>MTEKLLEDFLNQVKPEQAFWALCEPESQDWVVLDSIHFENTEVMPLWSNEALAKAHCVDEWASYNPAKITVAEWLEFWVEDLSEDNIIIGINWADDNDCEELGLDEFSQKIAEIETL</sequence>
<reference evidence="1 2" key="1">
    <citation type="submission" date="2023-03" db="EMBL/GenBank/DDBJ databases">
        <title>Thalassotalea loyana LMG 22536T draft genome sequence.</title>
        <authorList>
            <person name="Sawabe T."/>
        </authorList>
    </citation>
    <scope>NUCLEOTIDE SEQUENCE [LARGE SCALE GENOMIC DNA]</scope>
    <source>
        <strain evidence="1 2">LMG 22536</strain>
    </source>
</reference>
<evidence type="ECO:0000313" key="1">
    <source>
        <dbReference type="EMBL" id="GLX86947.1"/>
    </source>
</evidence>
<dbReference type="InterPro" id="IPR021284">
    <property type="entry name" value="DUF2750"/>
</dbReference>
<evidence type="ECO:0000313" key="2">
    <source>
        <dbReference type="Proteomes" id="UP001157134"/>
    </source>
</evidence>
<name>A0ABQ6HH72_9GAMM</name>
<proteinExistence type="predicted"/>
<dbReference type="RefSeq" id="WP_284300498.1">
    <property type="nucleotide sequence ID" value="NZ_BSSV01000008.1"/>
</dbReference>
<dbReference type="Proteomes" id="UP001157134">
    <property type="component" value="Unassembled WGS sequence"/>
</dbReference>
<comment type="caution">
    <text evidence="1">The sequence shown here is derived from an EMBL/GenBank/DDBJ whole genome shotgun (WGS) entry which is preliminary data.</text>
</comment>
<organism evidence="1 2">
    <name type="scientific">Thalassotalea loyana</name>
    <dbReference type="NCBI Taxonomy" id="280483"/>
    <lineage>
        <taxon>Bacteria</taxon>
        <taxon>Pseudomonadati</taxon>
        <taxon>Pseudomonadota</taxon>
        <taxon>Gammaproteobacteria</taxon>
        <taxon>Alteromonadales</taxon>
        <taxon>Colwelliaceae</taxon>
        <taxon>Thalassotalea</taxon>
    </lineage>
</organism>
<dbReference type="EMBL" id="BSSV01000008">
    <property type="protein sequence ID" value="GLX86947.1"/>
    <property type="molecule type" value="Genomic_DNA"/>
</dbReference>
<gene>
    <name evidence="1" type="ORF">tloyanaT_32000</name>
</gene>
<dbReference type="Pfam" id="PF11042">
    <property type="entry name" value="DUF2750"/>
    <property type="match status" value="1"/>
</dbReference>
<protein>
    <recommendedName>
        <fullName evidence="3">DUF2750 domain-containing protein</fullName>
    </recommendedName>
</protein>